<gene>
    <name evidence="1" type="ORF">DFP72DRAFT_743768</name>
</gene>
<feature type="non-terminal residue" evidence="1">
    <location>
        <position position="62"/>
    </location>
</feature>
<evidence type="ECO:0000313" key="1">
    <source>
        <dbReference type="EMBL" id="KAF6750250.1"/>
    </source>
</evidence>
<comment type="caution">
    <text evidence="1">The sequence shown here is derived from an EMBL/GenBank/DDBJ whole genome shotgun (WGS) entry which is preliminary data.</text>
</comment>
<feature type="non-terminal residue" evidence="1">
    <location>
        <position position="1"/>
    </location>
</feature>
<dbReference type="EMBL" id="JACGCI010000058">
    <property type="protein sequence ID" value="KAF6750250.1"/>
    <property type="molecule type" value="Genomic_DNA"/>
</dbReference>
<dbReference type="AlphaFoldDB" id="A0A8H6HPD4"/>
<sequence>YQLKAVIYSGGYHFAARFIDSSGSTWVYDGQHHRGYMREEERTSPGNIDTLETRQANVFMYA</sequence>
<reference evidence="1 2" key="1">
    <citation type="submission" date="2020-07" db="EMBL/GenBank/DDBJ databases">
        <title>Comparative genomics of pyrophilous fungi reveals a link between fire events and developmental genes.</title>
        <authorList>
            <consortium name="DOE Joint Genome Institute"/>
            <person name="Steindorff A.S."/>
            <person name="Carver A."/>
            <person name="Calhoun S."/>
            <person name="Stillman K."/>
            <person name="Liu H."/>
            <person name="Lipzen A."/>
            <person name="Pangilinan J."/>
            <person name="Labutti K."/>
            <person name="Bruns T.D."/>
            <person name="Grigoriev I.V."/>
        </authorList>
    </citation>
    <scope>NUCLEOTIDE SEQUENCE [LARGE SCALE GENOMIC DNA]</scope>
    <source>
        <strain evidence="1 2">CBS 144469</strain>
    </source>
</reference>
<keyword evidence="2" id="KW-1185">Reference proteome</keyword>
<organism evidence="1 2">
    <name type="scientific">Ephemerocybe angulata</name>
    <dbReference type="NCBI Taxonomy" id="980116"/>
    <lineage>
        <taxon>Eukaryota</taxon>
        <taxon>Fungi</taxon>
        <taxon>Dikarya</taxon>
        <taxon>Basidiomycota</taxon>
        <taxon>Agaricomycotina</taxon>
        <taxon>Agaricomycetes</taxon>
        <taxon>Agaricomycetidae</taxon>
        <taxon>Agaricales</taxon>
        <taxon>Agaricineae</taxon>
        <taxon>Psathyrellaceae</taxon>
        <taxon>Ephemerocybe</taxon>
    </lineage>
</organism>
<protein>
    <submittedName>
        <fullName evidence="1">Uncharacterized protein</fullName>
    </submittedName>
</protein>
<accession>A0A8H6HPD4</accession>
<dbReference type="OrthoDB" id="2884438at2759"/>
<dbReference type="Proteomes" id="UP000521943">
    <property type="component" value="Unassembled WGS sequence"/>
</dbReference>
<evidence type="ECO:0000313" key="2">
    <source>
        <dbReference type="Proteomes" id="UP000521943"/>
    </source>
</evidence>
<name>A0A8H6HPD4_9AGAR</name>
<proteinExistence type="predicted"/>